<keyword evidence="2" id="KW-0238">DNA-binding</keyword>
<organism evidence="6 7">
    <name type="scientific">Nonomuraea salmonea</name>
    <dbReference type="NCBI Taxonomy" id="46181"/>
    <lineage>
        <taxon>Bacteria</taxon>
        <taxon>Bacillati</taxon>
        <taxon>Actinomycetota</taxon>
        <taxon>Actinomycetes</taxon>
        <taxon>Streptosporangiales</taxon>
        <taxon>Streptosporangiaceae</taxon>
        <taxon>Nonomuraea</taxon>
    </lineage>
</organism>
<dbReference type="RefSeq" id="WP_345392866.1">
    <property type="nucleotide sequence ID" value="NZ_BAAAXS010000001.1"/>
</dbReference>
<dbReference type="InterPro" id="IPR032687">
    <property type="entry name" value="AraC-type_N"/>
</dbReference>
<evidence type="ECO:0000256" key="2">
    <source>
        <dbReference type="ARBA" id="ARBA00023125"/>
    </source>
</evidence>
<dbReference type="InterPro" id="IPR009057">
    <property type="entry name" value="Homeodomain-like_sf"/>
</dbReference>
<feature type="compositionally biased region" description="Polar residues" evidence="4">
    <location>
        <begin position="315"/>
        <end position="338"/>
    </location>
</feature>
<comment type="caution">
    <text evidence="6">The sequence shown here is derived from an EMBL/GenBank/DDBJ whole genome shotgun (WGS) entry which is preliminary data.</text>
</comment>
<feature type="domain" description="HTH araC/xylS-type" evidence="5">
    <location>
        <begin position="213"/>
        <end position="311"/>
    </location>
</feature>
<sequence>MQFVREAVAAAEADLPSPWRPGATRVACDEAIELVRELWQRTGDELLALGPRPVPPGTFRMIFLGVIHAPDLGTALDRFVQFAALTTGFSRSRLVVGGGTCRIEIAAEPGVVVRPLAAELMLALVHRFAAWLAARRVPLTALELSFPEPGHSAEYVSVFGVVAAFGAPVAAIEFDARELSAPVVREEGDLLAYLCRSPADLIHHRDYGTTTADRVRTIIERAQAAGRTQAADVAARLSISPQHLRRLLRQEGTSFQRIKEEVLRDLAVADLRLGGASVEEISRRLGFSEPSAFRRAFARWTGRPPGEYRAALTASGPTASGPTASGPTASGPTASGVTASGLAASGPRARS</sequence>
<evidence type="ECO:0000259" key="5">
    <source>
        <dbReference type="PROSITE" id="PS01124"/>
    </source>
</evidence>
<dbReference type="Gene3D" id="1.10.10.60">
    <property type="entry name" value="Homeodomain-like"/>
    <property type="match status" value="1"/>
</dbReference>
<dbReference type="InterPro" id="IPR018060">
    <property type="entry name" value="HTH_AraC"/>
</dbReference>
<dbReference type="PRINTS" id="PR00032">
    <property type="entry name" value="HTHARAC"/>
</dbReference>
<keyword evidence="3" id="KW-0804">Transcription</keyword>
<evidence type="ECO:0000256" key="4">
    <source>
        <dbReference type="SAM" id="MobiDB-lite"/>
    </source>
</evidence>
<protein>
    <submittedName>
        <fullName evidence="6">AraC family transcriptional regulator ligand-binding domain-containing protein</fullName>
    </submittedName>
</protein>
<dbReference type="SMART" id="SM00342">
    <property type="entry name" value="HTH_ARAC"/>
    <property type="match status" value="1"/>
</dbReference>
<evidence type="ECO:0000256" key="3">
    <source>
        <dbReference type="ARBA" id="ARBA00023163"/>
    </source>
</evidence>
<dbReference type="Pfam" id="PF12833">
    <property type="entry name" value="HTH_18"/>
    <property type="match status" value="1"/>
</dbReference>
<dbReference type="PROSITE" id="PS01124">
    <property type="entry name" value="HTH_ARAC_FAMILY_2"/>
    <property type="match status" value="1"/>
</dbReference>
<keyword evidence="1" id="KW-0805">Transcription regulation</keyword>
<dbReference type="Pfam" id="PF12625">
    <property type="entry name" value="Arabinose_bd"/>
    <property type="match status" value="1"/>
</dbReference>
<accession>A0ABV5NWI5</accession>
<proteinExistence type="predicted"/>
<dbReference type="SUPFAM" id="SSF46689">
    <property type="entry name" value="Homeodomain-like"/>
    <property type="match status" value="1"/>
</dbReference>
<dbReference type="PANTHER" id="PTHR47894">
    <property type="entry name" value="HTH-TYPE TRANSCRIPTIONAL REGULATOR GADX"/>
    <property type="match status" value="1"/>
</dbReference>
<evidence type="ECO:0000256" key="1">
    <source>
        <dbReference type="ARBA" id="ARBA00023015"/>
    </source>
</evidence>
<name>A0ABV5NWI5_9ACTN</name>
<evidence type="ECO:0000313" key="7">
    <source>
        <dbReference type="Proteomes" id="UP001589568"/>
    </source>
</evidence>
<dbReference type="Proteomes" id="UP001589568">
    <property type="component" value="Unassembled WGS sequence"/>
</dbReference>
<evidence type="ECO:0000313" key="6">
    <source>
        <dbReference type="EMBL" id="MFB9474642.1"/>
    </source>
</evidence>
<feature type="region of interest" description="Disordered" evidence="4">
    <location>
        <begin position="308"/>
        <end position="351"/>
    </location>
</feature>
<keyword evidence="7" id="KW-1185">Reference proteome</keyword>
<dbReference type="EMBL" id="JBHMCF010000038">
    <property type="protein sequence ID" value="MFB9474642.1"/>
    <property type="molecule type" value="Genomic_DNA"/>
</dbReference>
<dbReference type="PANTHER" id="PTHR47894:SF1">
    <property type="entry name" value="HTH-TYPE TRANSCRIPTIONAL REGULATOR VQSM"/>
    <property type="match status" value="1"/>
</dbReference>
<dbReference type="InterPro" id="IPR020449">
    <property type="entry name" value="Tscrpt_reg_AraC-type_HTH"/>
</dbReference>
<gene>
    <name evidence="6" type="ORF">ACFFR3_34535</name>
</gene>
<reference evidence="6 7" key="1">
    <citation type="submission" date="2024-09" db="EMBL/GenBank/DDBJ databases">
        <authorList>
            <person name="Sun Q."/>
            <person name="Mori K."/>
        </authorList>
    </citation>
    <scope>NUCLEOTIDE SEQUENCE [LARGE SCALE GENOMIC DNA]</scope>
    <source>
        <strain evidence="6 7">JCM 3324</strain>
    </source>
</reference>